<reference evidence="3" key="1">
    <citation type="submission" date="2016-08" db="EMBL/GenBank/DDBJ databases">
        <title>Population biology and virulence potential of Burkholderia ubonensis.</title>
        <authorList>
            <person name="Price E.P."/>
            <person name="Currie B.J."/>
            <person name="Wagner D.M."/>
        </authorList>
    </citation>
    <scope>NUCLEOTIDE SEQUENCE [LARGE SCALE GENOMIC DNA]</scope>
    <source>
        <strain evidence="3">MSMB0103</strain>
    </source>
</reference>
<name>A0ABD6PTW4_9BURK</name>
<evidence type="ECO:0000313" key="2">
    <source>
        <dbReference type="EMBL" id="OJA35829.1"/>
    </source>
</evidence>
<protein>
    <submittedName>
        <fullName evidence="2">Uncharacterized protein</fullName>
    </submittedName>
</protein>
<evidence type="ECO:0000256" key="1">
    <source>
        <dbReference type="SAM" id="MobiDB-lite"/>
    </source>
</evidence>
<organism evidence="2 3">
    <name type="scientific">Burkholderia ubonensis</name>
    <dbReference type="NCBI Taxonomy" id="101571"/>
    <lineage>
        <taxon>Bacteria</taxon>
        <taxon>Pseudomonadati</taxon>
        <taxon>Pseudomonadota</taxon>
        <taxon>Betaproteobacteria</taxon>
        <taxon>Burkholderiales</taxon>
        <taxon>Burkholderiaceae</taxon>
        <taxon>Burkholderia</taxon>
        <taxon>Burkholderia cepacia complex</taxon>
    </lineage>
</organism>
<sequence length="108" mass="12332">MARYRIGGYFKSGSGREFSEGLPPGSEAVFAGIYRCAVCGEEIGIAKSDTLPPDDHHPHSYRICTGVRRRRDRVAARGRRQKKKAPRSIPWRFIRARGRRRVQPPRRA</sequence>
<dbReference type="EMBL" id="MEAU01000089">
    <property type="protein sequence ID" value="OJA35829.1"/>
    <property type="molecule type" value="Genomic_DNA"/>
</dbReference>
<dbReference type="Proteomes" id="UP000183667">
    <property type="component" value="Unassembled WGS sequence"/>
</dbReference>
<dbReference type="AlphaFoldDB" id="A0ABD6PTW4"/>
<feature type="compositionally biased region" description="Basic residues" evidence="1">
    <location>
        <begin position="94"/>
        <end position="108"/>
    </location>
</feature>
<feature type="region of interest" description="Disordered" evidence="1">
    <location>
        <begin position="71"/>
        <end position="108"/>
    </location>
</feature>
<accession>A0ABD6PTW4</accession>
<comment type="caution">
    <text evidence="2">The sequence shown here is derived from an EMBL/GenBank/DDBJ whole genome shotgun (WGS) entry which is preliminary data.</text>
</comment>
<evidence type="ECO:0000313" key="3">
    <source>
        <dbReference type="Proteomes" id="UP000183667"/>
    </source>
</evidence>
<feature type="compositionally biased region" description="Basic residues" evidence="1">
    <location>
        <begin position="71"/>
        <end position="86"/>
    </location>
</feature>
<gene>
    <name evidence="2" type="ORF">BGV66_32880</name>
</gene>
<proteinExistence type="predicted"/>